<dbReference type="AlphaFoldDB" id="A0A501PSK7"/>
<dbReference type="SUPFAM" id="SSF50621">
    <property type="entry name" value="Alanine racemase C-terminal domain-like"/>
    <property type="match status" value="1"/>
</dbReference>
<feature type="binding site" evidence="6 8">
    <location>
        <position position="140"/>
    </location>
    <ligand>
        <name>substrate</name>
    </ligand>
</feature>
<feature type="active site" description="Proton acceptor; specific for L-alanine" evidence="6">
    <location>
        <position position="264"/>
    </location>
</feature>
<name>A0A501PSK7_9PROT</name>
<evidence type="ECO:0000313" key="11">
    <source>
        <dbReference type="Proteomes" id="UP000319148"/>
    </source>
</evidence>
<dbReference type="InterPro" id="IPR009006">
    <property type="entry name" value="Ala_racemase/Decarboxylase_C"/>
</dbReference>
<dbReference type="Proteomes" id="UP000319148">
    <property type="component" value="Unassembled WGS sequence"/>
</dbReference>
<keyword evidence="5 6" id="KW-0413">Isomerase</keyword>
<dbReference type="GO" id="GO:0005829">
    <property type="term" value="C:cytosol"/>
    <property type="evidence" value="ECO:0007669"/>
    <property type="project" value="TreeGrafter"/>
</dbReference>
<evidence type="ECO:0000256" key="3">
    <source>
        <dbReference type="ARBA" id="ARBA00013089"/>
    </source>
</evidence>
<dbReference type="Gene3D" id="2.40.37.10">
    <property type="entry name" value="Lyase, Ornithine Decarboxylase, Chain A, domain 1"/>
    <property type="match status" value="1"/>
</dbReference>
<evidence type="ECO:0000256" key="8">
    <source>
        <dbReference type="PIRSR" id="PIRSR600821-52"/>
    </source>
</evidence>
<dbReference type="Gene3D" id="3.20.20.10">
    <property type="entry name" value="Alanine racemase"/>
    <property type="match status" value="1"/>
</dbReference>
<dbReference type="UniPathway" id="UPA00042">
    <property type="reaction ID" value="UER00497"/>
</dbReference>
<feature type="active site" description="Proton acceptor; specific for D-alanine" evidence="6">
    <location>
        <position position="45"/>
    </location>
</feature>
<sequence>MPRETMTSLPVDCQATLTIDLPAIVDNYRAVRKLAANADAAAMVKADAYGMGIAEVAPALFHEAGCANFFVANLAEAVELRHHTPDACIYVLNGLFAGHEAYFTDHKLRPVINSPEQLALWKANGQGLPCALHFDTGINRLGFSPDETAQLLNHASPLKEVNIALVMSHLACADDKGNSLNKQQLETFRKISATFPGIPASLANSGGILLGPDYHFDMVRPGLLLFGGNPSLNAPLPADIHPVFTISGRILQVREVREGMGVGYGSTWNAPHRSRIAIVNVGYADGYLQVFNNVGHLYLAGREVPVVGRVSMDMLAIDITGPGFSTVSEGDEIELLGQHITLEKASELSNLSQYEILTGVRERYHRVYIPVK</sequence>
<dbReference type="EMBL" id="VFIY01000004">
    <property type="protein sequence ID" value="TPD62944.1"/>
    <property type="molecule type" value="Genomic_DNA"/>
</dbReference>
<dbReference type="GO" id="GO:0030632">
    <property type="term" value="P:D-alanine biosynthetic process"/>
    <property type="evidence" value="ECO:0007669"/>
    <property type="project" value="UniProtKB-UniRule"/>
</dbReference>
<proteinExistence type="inferred from homology"/>
<comment type="pathway">
    <text evidence="6">Amino-acid biosynthesis; D-alanine biosynthesis; D-alanine from L-alanine: step 1/1.</text>
</comment>
<dbReference type="OrthoDB" id="9813814at2"/>
<dbReference type="SUPFAM" id="SSF51419">
    <property type="entry name" value="PLP-binding barrel"/>
    <property type="match status" value="1"/>
</dbReference>
<dbReference type="GO" id="GO:0008784">
    <property type="term" value="F:alanine racemase activity"/>
    <property type="evidence" value="ECO:0007669"/>
    <property type="project" value="UniProtKB-UniRule"/>
</dbReference>
<dbReference type="InterPro" id="IPR001608">
    <property type="entry name" value="Ala_racemase_N"/>
</dbReference>
<comment type="similarity">
    <text evidence="6">Belongs to the alanine racemase family.</text>
</comment>
<dbReference type="Pfam" id="PF00842">
    <property type="entry name" value="Ala_racemase_C"/>
    <property type="match status" value="1"/>
</dbReference>
<comment type="catalytic activity">
    <reaction evidence="1 6">
        <text>L-alanine = D-alanine</text>
        <dbReference type="Rhea" id="RHEA:20249"/>
        <dbReference type="ChEBI" id="CHEBI:57416"/>
        <dbReference type="ChEBI" id="CHEBI:57972"/>
        <dbReference type="EC" id="5.1.1.1"/>
    </reaction>
</comment>
<dbReference type="GO" id="GO:0030170">
    <property type="term" value="F:pyridoxal phosphate binding"/>
    <property type="evidence" value="ECO:0007669"/>
    <property type="project" value="UniProtKB-UniRule"/>
</dbReference>
<dbReference type="CDD" id="cd00430">
    <property type="entry name" value="PLPDE_III_AR"/>
    <property type="match status" value="1"/>
</dbReference>
<feature type="domain" description="Alanine racemase C-terminal" evidence="9">
    <location>
        <begin position="243"/>
        <end position="369"/>
    </location>
</feature>
<evidence type="ECO:0000256" key="7">
    <source>
        <dbReference type="PIRSR" id="PIRSR600821-50"/>
    </source>
</evidence>
<dbReference type="Pfam" id="PF01168">
    <property type="entry name" value="Ala_racemase_N"/>
    <property type="match status" value="1"/>
</dbReference>
<dbReference type="InterPro" id="IPR000821">
    <property type="entry name" value="Ala_racemase"/>
</dbReference>
<dbReference type="RefSeq" id="WP_139938194.1">
    <property type="nucleotide sequence ID" value="NZ_JBHSYP010000022.1"/>
</dbReference>
<evidence type="ECO:0000256" key="4">
    <source>
        <dbReference type="ARBA" id="ARBA00022898"/>
    </source>
</evidence>
<dbReference type="InterPro" id="IPR029066">
    <property type="entry name" value="PLP-binding_barrel"/>
</dbReference>
<dbReference type="PRINTS" id="PR00992">
    <property type="entry name" value="ALARACEMASE"/>
</dbReference>
<protein>
    <recommendedName>
        <fullName evidence="3 6">Alanine racemase</fullName>
        <ecNumber evidence="3 6">5.1.1.1</ecNumber>
    </recommendedName>
</protein>
<organism evidence="10 11">
    <name type="scientific">Emcibacter nanhaiensis</name>
    <dbReference type="NCBI Taxonomy" id="1505037"/>
    <lineage>
        <taxon>Bacteria</taxon>
        <taxon>Pseudomonadati</taxon>
        <taxon>Pseudomonadota</taxon>
        <taxon>Alphaproteobacteria</taxon>
        <taxon>Emcibacterales</taxon>
        <taxon>Emcibacteraceae</taxon>
        <taxon>Emcibacter</taxon>
    </lineage>
</organism>
<gene>
    <name evidence="10" type="primary">alr</name>
    <name evidence="10" type="ORF">FIV46_02370</name>
</gene>
<dbReference type="PANTHER" id="PTHR30511:SF0">
    <property type="entry name" value="ALANINE RACEMASE, CATABOLIC-RELATED"/>
    <property type="match status" value="1"/>
</dbReference>
<comment type="caution">
    <text evidence="10">The sequence shown here is derived from an EMBL/GenBank/DDBJ whole genome shotgun (WGS) entry which is preliminary data.</text>
</comment>
<dbReference type="EC" id="5.1.1.1" evidence="3 6"/>
<dbReference type="NCBIfam" id="TIGR00492">
    <property type="entry name" value="alr"/>
    <property type="match status" value="1"/>
</dbReference>
<evidence type="ECO:0000259" key="9">
    <source>
        <dbReference type="SMART" id="SM01005"/>
    </source>
</evidence>
<feature type="modified residue" description="N6-(pyridoxal phosphate)lysine" evidence="6 7">
    <location>
        <position position="45"/>
    </location>
</feature>
<keyword evidence="11" id="KW-1185">Reference proteome</keyword>
<evidence type="ECO:0000256" key="6">
    <source>
        <dbReference type="HAMAP-Rule" id="MF_01201"/>
    </source>
</evidence>
<dbReference type="SMART" id="SM01005">
    <property type="entry name" value="Ala_racemase_C"/>
    <property type="match status" value="1"/>
</dbReference>
<keyword evidence="4 6" id="KW-0663">Pyridoxal phosphate</keyword>
<accession>A0A501PSK7</accession>
<dbReference type="InterPro" id="IPR011079">
    <property type="entry name" value="Ala_racemase_C"/>
</dbReference>
<reference evidence="11" key="1">
    <citation type="submission" date="2019-06" db="EMBL/GenBank/DDBJ databases">
        <title>The complete genome of Emcibacter congregatus ZYLT.</title>
        <authorList>
            <person name="Zhao Z."/>
        </authorList>
    </citation>
    <scope>NUCLEOTIDE SEQUENCE [LARGE SCALE GENOMIC DNA]</scope>
    <source>
        <strain evidence="11">MCCC 1A06723</strain>
    </source>
</reference>
<dbReference type="FunFam" id="3.20.20.10:FF:000002">
    <property type="entry name" value="Alanine racemase"/>
    <property type="match status" value="1"/>
</dbReference>
<evidence type="ECO:0000313" key="10">
    <source>
        <dbReference type="EMBL" id="TPD62944.1"/>
    </source>
</evidence>
<evidence type="ECO:0000256" key="5">
    <source>
        <dbReference type="ARBA" id="ARBA00023235"/>
    </source>
</evidence>
<evidence type="ECO:0000256" key="1">
    <source>
        <dbReference type="ARBA" id="ARBA00000316"/>
    </source>
</evidence>
<comment type="function">
    <text evidence="6">Catalyzes the interconversion of L-alanine and D-alanine. May also act on other amino acids.</text>
</comment>
<feature type="binding site" evidence="6 8">
    <location>
        <position position="312"/>
    </location>
    <ligand>
        <name>substrate</name>
    </ligand>
</feature>
<dbReference type="HAMAP" id="MF_01201">
    <property type="entry name" value="Ala_racemase"/>
    <property type="match status" value="1"/>
</dbReference>
<comment type="cofactor">
    <cofactor evidence="2 6 7">
        <name>pyridoxal 5'-phosphate</name>
        <dbReference type="ChEBI" id="CHEBI:597326"/>
    </cofactor>
</comment>
<evidence type="ECO:0000256" key="2">
    <source>
        <dbReference type="ARBA" id="ARBA00001933"/>
    </source>
</evidence>
<dbReference type="PANTHER" id="PTHR30511">
    <property type="entry name" value="ALANINE RACEMASE"/>
    <property type="match status" value="1"/>
</dbReference>